<proteinExistence type="predicted"/>
<dbReference type="GO" id="GO:0033314">
    <property type="term" value="P:mitotic DNA replication checkpoint signaling"/>
    <property type="evidence" value="ECO:0007669"/>
    <property type="project" value="TreeGrafter"/>
</dbReference>
<gene>
    <name evidence="3" type="ORF">RS030_7952</name>
</gene>
<dbReference type="InterPro" id="IPR007150">
    <property type="entry name" value="HUS1/Mec3"/>
</dbReference>
<dbReference type="EMBL" id="JAWDEY010000035">
    <property type="protein sequence ID" value="KAK6588065.1"/>
    <property type="molecule type" value="Genomic_DNA"/>
</dbReference>
<dbReference type="PANTHER" id="PTHR12900">
    <property type="entry name" value="MITOTIC AND DNA DAMAGE CHECKPOINT PROTEIN HUS1"/>
    <property type="match status" value="1"/>
</dbReference>
<dbReference type="GO" id="GO:0000723">
    <property type="term" value="P:telomere maintenance"/>
    <property type="evidence" value="ECO:0007669"/>
    <property type="project" value="TreeGrafter"/>
</dbReference>
<protein>
    <submittedName>
        <fullName evidence="3">Hus1-like mitotic and DNA damage checkpoint</fullName>
    </submittedName>
</protein>
<dbReference type="GO" id="GO:0000724">
    <property type="term" value="P:double-strand break repair via homologous recombination"/>
    <property type="evidence" value="ECO:0007669"/>
    <property type="project" value="TreeGrafter"/>
</dbReference>
<keyword evidence="2" id="KW-0539">Nucleus</keyword>
<dbReference type="GO" id="GO:0035861">
    <property type="term" value="C:site of double-strand break"/>
    <property type="evidence" value="ECO:0007669"/>
    <property type="project" value="TreeGrafter"/>
</dbReference>
<evidence type="ECO:0000313" key="4">
    <source>
        <dbReference type="Proteomes" id="UP001311799"/>
    </source>
</evidence>
<organism evidence="3 4">
    <name type="scientific">Cryptosporidium xiaoi</name>
    <dbReference type="NCBI Taxonomy" id="659607"/>
    <lineage>
        <taxon>Eukaryota</taxon>
        <taxon>Sar</taxon>
        <taxon>Alveolata</taxon>
        <taxon>Apicomplexa</taxon>
        <taxon>Conoidasida</taxon>
        <taxon>Coccidia</taxon>
        <taxon>Eucoccidiorida</taxon>
        <taxon>Eimeriorina</taxon>
        <taxon>Cryptosporidiidae</taxon>
        <taxon>Cryptosporidium</taxon>
    </lineage>
</organism>
<dbReference type="Pfam" id="PF04005">
    <property type="entry name" value="Hus1"/>
    <property type="match status" value="1"/>
</dbReference>
<comment type="subcellular location">
    <subcellularLocation>
        <location evidence="1">Nucleus</location>
    </subcellularLocation>
</comment>
<evidence type="ECO:0000313" key="3">
    <source>
        <dbReference type="EMBL" id="KAK6588065.1"/>
    </source>
</evidence>
<dbReference type="PANTHER" id="PTHR12900:SF0">
    <property type="entry name" value="CHECKPOINT PROTEIN"/>
    <property type="match status" value="1"/>
</dbReference>
<comment type="caution">
    <text evidence="3">The sequence shown here is derived from an EMBL/GenBank/DDBJ whole genome shotgun (WGS) entry which is preliminary data.</text>
</comment>
<name>A0AAV9XX11_9CRYT</name>
<evidence type="ECO:0000256" key="1">
    <source>
        <dbReference type="ARBA" id="ARBA00004123"/>
    </source>
</evidence>
<dbReference type="AlphaFoldDB" id="A0AAV9XX11"/>
<evidence type="ECO:0000256" key="2">
    <source>
        <dbReference type="ARBA" id="ARBA00023242"/>
    </source>
</evidence>
<dbReference type="GO" id="GO:0031573">
    <property type="term" value="P:mitotic intra-S DNA damage checkpoint signaling"/>
    <property type="evidence" value="ECO:0007669"/>
    <property type="project" value="TreeGrafter"/>
</dbReference>
<dbReference type="Proteomes" id="UP001311799">
    <property type="component" value="Unassembled WGS sequence"/>
</dbReference>
<dbReference type="GO" id="GO:0044778">
    <property type="term" value="P:meiotic DNA integrity checkpoint signaling"/>
    <property type="evidence" value="ECO:0007669"/>
    <property type="project" value="TreeGrafter"/>
</dbReference>
<sequence length="335" mass="37916">MKFKATISRKKSALLLECVQGFVKMLKGLSNKQTNRFYMKFEKDSLLFLLISHLNFEEQILDVSCRIKYEDIFIGDPIIESKNNDIIGISLNPDSLILPLKSSILAKETTMRLSKRESHNVLSFSMAIETKKLSTFQLIHDCKIEVLKSKIVNGLVPIGDDKSRFDDEMPNIYFSTPSPRSFLRLLEKMKLVDSKYIKVEILQNEQGEALSNASGRTSSPTCCFICTSDNSLDSTVSIKTFFNNCIVFKTENGSKTNSNIAASELNENELKSINLLANYDINHFISILQLVTSIPDSYSVVTITQHKYLSLLVFFPNIKSQISIFLAPINTENVY</sequence>
<reference evidence="3 4" key="1">
    <citation type="submission" date="2023-10" db="EMBL/GenBank/DDBJ databases">
        <title>Comparative genomics analysis reveals potential genetic determinants of host preference in Cryptosporidium xiaoi.</title>
        <authorList>
            <person name="Xiao L."/>
            <person name="Li J."/>
        </authorList>
    </citation>
    <scope>NUCLEOTIDE SEQUENCE [LARGE SCALE GENOMIC DNA]</scope>
    <source>
        <strain evidence="3 4">52996</strain>
    </source>
</reference>
<accession>A0AAV9XX11</accession>
<dbReference type="GO" id="GO:0030896">
    <property type="term" value="C:checkpoint clamp complex"/>
    <property type="evidence" value="ECO:0007669"/>
    <property type="project" value="InterPro"/>
</dbReference>
<dbReference type="Gene3D" id="3.70.10.10">
    <property type="match status" value="1"/>
</dbReference>
<keyword evidence="4" id="KW-1185">Reference proteome</keyword>
<dbReference type="GO" id="GO:0006289">
    <property type="term" value="P:nucleotide-excision repair"/>
    <property type="evidence" value="ECO:0007669"/>
    <property type="project" value="TreeGrafter"/>
</dbReference>